<dbReference type="InterPro" id="IPR002259">
    <property type="entry name" value="Eqnu_transpt"/>
</dbReference>
<feature type="compositionally biased region" description="Gly residues" evidence="13">
    <location>
        <begin position="1397"/>
        <end position="1408"/>
    </location>
</feature>
<dbReference type="PANTHER" id="PTHR23030:SF30">
    <property type="entry name" value="TYROSINE-PROTEIN PHOSPHATASE NON-RECEPTOR TYPE 23"/>
    <property type="match status" value="1"/>
</dbReference>
<dbReference type="InterPro" id="IPR038499">
    <property type="entry name" value="BRO1_sf"/>
</dbReference>
<evidence type="ECO:0000256" key="1">
    <source>
        <dbReference type="ARBA" id="ARBA00004141"/>
    </source>
</evidence>
<sequence length="1653" mass="177664">MRPLRGEEQGLLARSHDGSSLPLLSPTHEDGPAEPLIKTGVEGAPAWNQMSSHQRTLVYFTFGLLGMGVLLPFNSLITPAEYFRSSFARTPYANTFSSWITVSYNVISILFGIHATATGGFERSNPRRRITLSSTTIILSVFCFALSTRVGVSTSRNGHHDDGSASPAPGNTYFYFTLLLGGLLSSACAYLQNSVVSLSTAFGGGGSFMGSMLAGQGVVGVGISIFGFASAWSQQAVRDDSVSAMDQAAQETSRSIARAATLFFGMNTMLMMVVLAAFLWLANTPLYTQVMAKQIATIDKIQDERNSNCSHDDDDLEDGTDSREHPMIQSWHSIRSISHPAYTSWLQKVPGFYRLSPSTRESLLRISLVQSKVKWDCAAVAFVFVITLSIFPALTSSVQSVYTGSSQSAHSSVDLTSPQLFVPFHFFLFNLSDLLGRTLPSVVPSSLIRKARALFSLSLLRSLFVPLFMACNVVSTSQRTGPISRVNVGAPDGWLAGLMQSSDAPFFGLMLLFGFSNGLVSTCIMISGPSRSKLVNSKGASEAADADPGTTGKTQQIHVGLSDLDLSAFHPQLLDHHRLNPSSFITSHTRLVSETDSVDTISEQRRAFDQEVDLGSAVKSLITNSYGEDPKKYSEQTSQLNRARQDAVKGAASDATGRDLLFKWFHMLEMLELRFPELRVPFPWKDAFTQKAISQSSLAYEKASIIFNIAATLSSLASSQPRMSGNADGLKRAYTALRQASGMLSYINENFLHAPSTDMSKDVVKCLVGITLAQASEVFLEKTIEEKKGAGLISKLASQTAAAYTGLVEDSRENVTKGIFERSWTYLIQVKARHFTSVMHYYKALADGAAGSHGSCLVRLTVAETAAKEARNLLPTFTASAAASIAADRPSLPSDAGSALVAIVNAQLARCTERKETAVKDNDLIYHDILPSESSLPAVDKLVAATPIAIQEIFAAPEVQRVIGPDLFQNLVPLGVHEKASLYSEEKAKIARAESERHDLATGELQASLDYLGLPGSLKKYRALAQGSGSDAMLDSLADPGSEVMRWSNEESEGGGGRGADGLGVGAAGVDSALQRIESIKSQAASDIDAALAALDDENRECEKQRVRFGHKWNQDPAGLHTKDMRQNLKENKEAMQQASQNDVQIGELWRLIHQDVQLLVSGREALEAAFAAELTGQTGLYGGANAPTSLIDVSAEEEKASESEIAVVKAKLAQIDEALTKLNKIKKERGEVLADLKEKIQTDDISQVLVLNRRAQNVDSSIFAAELEKFKPHQNRIAVSLHHQQALLAEINSAFKELSELPASKSAGAKWDEKEKARNKLVARLKRARDSNAQVRAGVAKGLQFYGDLQEIVKGTRQSVNRFVADRKAERQKMVSELEWEERGEGGLATSMAGLSGLGGSGGGGAGRPPQPPPSHRQTSYGSGYGGGALSPGPPPASLPGTRQTDWPQPPSLPHQQPSYQPQQPPPLPPAAPAHDPFSAMFSSGPFMDTRSSPAPQLPPQQQQHQQRPPAPYSPLGYGADTSQRGGSGALPPPPQLFQSSFSPTSASSPIQARYASPPPPPARQSQGQQTFGQQSGAGYGIPPPPPQQGQGGQGQGYGGYGTQEYASPAPPSQSPYGAPTQQGYGAYGQAQYQGVNKAQFDKPFEEKSFGA</sequence>
<evidence type="ECO:0000256" key="10">
    <source>
        <dbReference type="ARBA" id="ARBA00023136"/>
    </source>
</evidence>
<dbReference type="PANTHER" id="PTHR23030">
    <property type="entry name" value="PCD6 INTERACTING PROTEIN-RELATED"/>
    <property type="match status" value="1"/>
</dbReference>
<evidence type="ECO:0000256" key="4">
    <source>
        <dbReference type="ARBA" id="ARBA00007965"/>
    </source>
</evidence>
<evidence type="ECO:0000313" key="17">
    <source>
        <dbReference type="Proteomes" id="UP000242770"/>
    </source>
</evidence>
<evidence type="ECO:0000256" key="9">
    <source>
        <dbReference type="ARBA" id="ARBA00022989"/>
    </source>
</evidence>
<dbReference type="GO" id="GO:0043328">
    <property type="term" value="P:protein transport to vacuole involved in ubiquitin-dependent protein catabolic process via the multivesicular body sorting pathway"/>
    <property type="evidence" value="ECO:0007669"/>
    <property type="project" value="TreeGrafter"/>
</dbReference>
<organism evidence="16 17">
    <name type="scientific">Sporisorium scitamineum</name>
    <dbReference type="NCBI Taxonomy" id="49012"/>
    <lineage>
        <taxon>Eukaryota</taxon>
        <taxon>Fungi</taxon>
        <taxon>Dikarya</taxon>
        <taxon>Basidiomycota</taxon>
        <taxon>Ustilaginomycotina</taxon>
        <taxon>Ustilaginomycetes</taxon>
        <taxon>Ustilaginales</taxon>
        <taxon>Ustilaginaceae</taxon>
        <taxon>Sporisorium</taxon>
    </lineage>
</organism>
<keyword evidence="17" id="KW-1185">Reference proteome</keyword>
<keyword evidence="12" id="KW-0175">Coiled coil</keyword>
<dbReference type="Pfam" id="PF03097">
    <property type="entry name" value="BRO1"/>
    <property type="match status" value="1"/>
</dbReference>
<dbReference type="EMBL" id="CCFA01004894">
    <property type="protein sequence ID" value="CDW99626.1"/>
    <property type="molecule type" value="Genomic_DNA"/>
</dbReference>
<feature type="transmembrane region" description="Helical" evidence="14">
    <location>
        <begin position="453"/>
        <end position="475"/>
    </location>
</feature>
<evidence type="ECO:0000256" key="14">
    <source>
        <dbReference type="SAM" id="Phobius"/>
    </source>
</evidence>
<evidence type="ECO:0000256" key="8">
    <source>
        <dbReference type="ARBA" id="ARBA00022753"/>
    </source>
</evidence>
<dbReference type="GO" id="GO:0005768">
    <property type="term" value="C:endosome"/>
    <property type="evidence" value="ECO:0007669"/>
    <property type="project" value="UniProtKB-SubCell"/>
</dbReference>
<evidence type="ECO:0000256" key="7">
    <source>
        <dbReference type="ARBA" id="ARBA00022692"/>
    </source>
</evidence>
<feature type="compositionally biased region" description="Low complexity" evidence="13">
    <location>
        <begin position="1616"/>
        <end position="1629"/>
    </location>
</feature>
<comment type="similarity">
    <text evidence="4">Belongs to the SLC29A/ENT transporter (TC 2.A.57) family.</text>
</comment>
<feature type="coiled-coil region" evidence="12">
    <location>
        <begin position="1085"/>
        <end position="1142"/>
    </location>
</feature>
<dbReference type="STRING" id="49012.A0A0F7SB46"/>
<dbReference type="Pfam" id="PF01733">
    <property type="entry name" value="Nucleoside_tran"/>
    <property type="match status" value="1"/>
</dbReference>
<keyword evidence="8" id="KW-0967">Endosome</keyword>
<dbReference type="InterPro" id="IPR025304">
    <property type="entry name" value="ALIX_V_dom"/>
</dbReference>
<evidence type="ECO:0000256" key="11">
    <source>
        <dbReference type="ARBA" id="ARBA00041284"/>
    </source>
</evidence>
<feature type="compositionally biased region" description="Basic and acidic residues" evidence="13">
    <location>
        <begin position="1371"/>
        <end position="1386"/>
    </location>
</feature>
<dbReference type="Gene3D" id="1.20.120.560">
    <property type="entry name" value="alix/aip1 in complex with the ypdl late domain"/>
    <property type="match status" value="1"/>
</dbReference>
<feature type="domain" description="BRO1" evidence="15">
    <location>
        <begin position="594"/>
        <end position="1005"/>
    </location>
</feature>
<feature type="transmembrane region" description="Helical" evidence="14">
    <location>
        <begin position="375"/>
        <end position="395"/>
    </location>
</feature>
<proteinExistence type="inferred from homology"/>
<feature type="transmembrane region" description="Helical" evidence="14">
    <location>
        <begin position="506"/>
        <end position="528"/>
    </location>
</feature>
<evidence type="ECO:0000256" key="5">
    <source>
        <dbReference type="ARBA" id="ARBA00022448"/>
    </source>
</evidence>
<feature type="transmembrane region" description="Helical" evidence="14">
    <location>
        <begin position="97"/>
        <end position="118"/>
    </location>
</feature>
<dbReference type="Gene3D" id="1.20.140.50">
    <property type="entry name" value="alix/aip1 like domains"/>
    <property type="match status" value="1"/>
</dbReference>
<feature type="transmembrane region" description="Helical" evidence="14">
    <location>
        <begin position="262"/>
        <end position="282"/>
    </location>
</feature>
<keyword evidence="6" id="KW-0963">Cytoplasm</keyword>
<evidence type="ECO:0000256" key="12">
    <source>
        <dbReference type="SAM" id="Coils"/>
    </source>
</evidence>
<dbReference type="Proteomes" id="UP000242770">
    <property type="component" value="Unassembled WGS sequence"/>
</dbReference>
<gene>
    <name evidence="16" type="primary">SSCI80820.1</name>
</gene>
<accession>A0A0F7SB46</accession>
<evidence type="ECO:0000256" key="2">
    <source>
        <dbReference type="ARBA" id="ARBA00004177"/>
    </source>
</evidence>
<feature type="transmembrane region" description="Helical" evidence="14">
    <location>
        <begin position="172"/>
        <end position="191"/>
    </location>
</feature>
<feature type="region of interest" description="Disordered" evidence="13">
    <location>
        <begin position="1371"/>
        <end position="1629"/>
    </location>
</feature>
<feature type="transmembrane region" description="Helical" evidence="14">
    <location>
        <begin position="212"/>
        <end position="232"/>
    </location>
</feature>
<feature type="compositionally biased region" description="Low complexity" evidence="13">
    <location>
        <begin position="1565"/>
        <end position="1578"/>
    </location>
</feature>
<protein>
    <recommendedName>
        <fullName evidence="11">BRO domain-containing protein 1</fullName>
    </recommendedName>
</protein>
<evidence type="ECO:0000256" key="3">
    <source>
        <dbReference type="ARBA" id="ARBA00004496"/>
    </source>
</evidence>
<evidence type="ECO:0000256" key="13">
    <source>
        <dbReference type="SAM" id="MobiDB-lite"/>
    </source>
</evidence>
<comment type="subcellular location">
    <subcellularLocation>
        <location evidence="3">Cytoplasm</location>
    </subcellularLocation>
    <subcellularLocation>
        <location evidence="2">Endosome</location>
    </subcellularLocation>
    <subcellularLocation>
        <location evidence="1">Membrane</location>
        <topology evidence="1">Multi-pass membrane protein</topology>
    </subcellularLocation>
</comment>
<keyword evidence="7 14" id="KW-0812">Transmembrane</keyword>
<evidence type="ECO:0000259" key="15">
    <source>
        <dbReference type="PROSITE" id="PS51180"/>
    </source>
</evidence>
<name>A0A0F7SB46_9BASI</name>
<feature type="compositionally biased region" description="Gly residues" evidence="13">
    <location>
        <begin position="1591"/>
        <end position="1603"/>
    </location>
</feature>
<keyword evidence="9 14" id="KW-1133">Transmembrane helix</keyword>
<dbReference type="CDD" id="cd09237">
    <property type="entry name" value="V_ScBro1_like"/>
    <property type="match status" value="1"/>
</dbReference>
<feature type="compositionally biased region" description="Pro residues" evidence="13">
    <location>
        <begin position="1464"/>
        <end position="1473"/>
    </location>
</feature>
<feature type="transmembrane region" description="Helical" evidence="14">
    <location>
        <begin position="57"/>
        <end position="77"/>
    </location>
</feature>
<feature type="compositionally biased region" description="Low complexity" evidence="13">
    <location>
        <begin position="1538"/>
        <end position="1557"/>
    </location>
</feature>
<dbReference type="PROSITE" id="PS51180">
    <property type="entry name" value="BRO1"/>
    <property type="match status" value="1"/>
</dbReference>
<evidence type="ECO:0000313" key="16">
    <source>
        <dbReference type="EMBL" id="CDW99626.1"/>
    </source>
</evidence>
<evidence type="ECO:0000256" key="6">
    <source>
        <dbReference type="ARBA" id="ARBA00022490"/>
    </source>
</evidence>
<dbReference type="InterPro" id="IPR004328">
    <property type="entry name" value="BRO1_dom"/>
</dbReference>
<dbReference type="CDD" id="cd09242">
    <property type="entry name" value="BRO1_ScBro1_like"/>
    <property type="match status" value="1"/>
</dbReference>
<feature type="transmembrane region" description="Helical" evidence="14">
    <location>
        <begin position="130"/>
        <end position="152"/>
    </location>
</feature>
<dbReference type="Gene3D" id="1.25.40.280">
    <property type="entry name" value="alix/aip1 like domains"/>
    <property type="match status" value="1"/>
</dbReference>
<keyword evidence="10 14" id="KW-0472">Membrane</keyword>
<dbReference type="GO" id="GO:0016020">
    <property type="term" value="C:membrane"/>
    <property type="evidence" value="ECO:0007669"/>
    <property type="project" value="UniProtKB-SubCell"/>
</dbReference>
<keyword evidence="5" id="KW-0813">Transport</keyword>
<reference evidence="17" key="1">
    <citation type="submission" date="2014-06" db="EMBL/GenBank/DDBJ databases">
        <authorList>
            <person name="Berkman P.J."/>
        </authorList>
    </citation>
    <scope>NUCLEOTIDE SEQUENCE [LARGE SCALE GENOMIC DNA]</scope>
</reference>
<dbReference type="GO" id="GO:0005337">
    <property type="term" value="F:nucleoside transmembrane transporter activity"/>
    <property type="evidence" value="ECO:0007669"/>
    <property type="project" value="InterPro"/>
</dbReference>
<dbReference type="SMART" id="SM01041">
    <property type="entry name" value="BRO1"/>
    <property type="match status" value="1"/>
</dbReference>
<dbReference type="Pfam" id="PF13949">
    <property type="entry name" value="ALIX_LYPXL_bnd"/>
    <property type="match status" value="1"/>
</dbReference>